<dbReference type="EMBL" id="JACDQQ010001460">
    <property type="protein sequence ID" value="MBA0086329.1"/>
    <property type="molecule type" value="Genomic_DNA"/>
</dbReference>
<dbReference type="Proteomes" id="UP000567293">
    <property type="component" value="Unassembled WGS sequence"/>
</dbReference>
<dbReference type="SUPFAM" id="SSF52833">
    <property type="entry name" value="Thioredoxin-like"/>
    <property type="match status" value="1"/>
</dbReference>
<dbReference type="InterPro" id="IPR000866">
    <property type="entry name" value="AhpC/TSA"/>
</dbReference>
<feature type="domain" description="Alkyl hydroperoxide reductase subunit C/ Thiol specific antioxidant" evidence="1">
    <location>
        <begin position="2"/>
        <end position="77"/>
    </location>
</feature>
<dbReference type="CDD" id="cd02971">
    <property type="entry name" value="PRX_family"/>
    <property type="match status" value="1"/>
</dbReference>
<evidence type="ECO:0000313" key="3">
    <source>
        <dbReference type="Proteomes" id="UP000567293"/>
    </source>
</evidence>
<evidence type="ECO:0000313" key="2">
    <source>
        <dbReference type="EMBL" id="MBA0086329.1"/>
    </source>
</evidence>
<protein>
    <submittedName>
        <fullName evidence="2">Peroxiredoxin family protein</fullName>
    </submittedName>
</protein>
<comment type="caution">
    <text evidence="2">The sequence shown here is derived from an EMBL/GenBank/DDBJ whole genome shotgun (WGS) entry which is preliminary data.</text>
</comment>
<feature type="non-terminal residue" evidence="2">
    <location>
        <position position="166"/>
    </location>
</feature>
<dbReference type="Gene3D" id="3.40.30.10">
    <property type="entry name" value="Glutaredoxin"/>
    <property type="match status" value="1"/>
</dbReference>
<dbReference type="Pfam" id="PF00578">
    <property type="entry name" value="AhpC-TSA"/>
    <property type="match status" value="1"/>
</dbReference>
<dbReference type="GO" id="GO:0016209">
    <property type="term" value="F:antioxidant activity"/>
    <property type="evidence" value="ECO:0007669"/>
    <property type="project" value="InterPro"/>
</dbReference>
<organism evidence="2 3">
    <name type="scientific">Candidatus Acidiferrum panamense</name>
    <dbReference type="NCBI Taxonomy" id="2741543"/>
    <lineage>
        <taxon>Bacteria</taxon>
        <taxon>Pseudomonadati</taxon>
        <taxon>Acidobacteriota</taxon>
        <taxon>Terriglobia</taxon>
        <taxon>Candidatus Acidiferrales</taxon>
        <taxon>Candidatus Acidiferrum</taxon>
    </lineage>
</organism>
<dbReference type="InterPro" id="IPR036249">
    <property type="entry name" value="Thioredoxin-like_sf"/>
</dbReference>
<name>A0A7V8NRR0_9BACT</name>
<dbReference type="AlphaFoldDB" id="A0A7V8NRR0"/>
<accession>A0A7V8NRR0</accession>
<sequence>MPRFEKQGLKFAAISYDSEEILKFFSDRRKIDYPMLADADSQTIRAYRVLNGEATGMQKGFARPGYFFIDPDGIIREKFFEAKYRERLTGNSLLSKLFPELGEEVVDTVEAPRLQVALEQSDRAGVPGAHITLAAEIRLPQDVHVYAPGVEGYKPTHLVIDPMPQM</sequence>
<reference evidence="2" key="1">
    <citation type="submission" date="2020-06" db="EMBL/GenBank/DDBJ databases">
        <title>Legume-microbial interactions unlock mineral nutrients during tropical forest succession.</title>
        <authorList>
            <person name="Epihov D.Z."/>
        </authorList>
    </citation>
    <scope>NUCLEOTIDE SEQUENCE [LARGE SCALE GENOMIC DNA]</scope>
    <source>
        <strain evidence="2">Pan2503</strain>
    </source>
</reference>
<evidence type="ECO:0000259" key="1">
    <source>
        <dbReference type="Pfam" id="PF00578"/>
    </source>
</evidence>
<keyword evidence="3" id="KW-1185">Reference proteome</keyword>
<dbReference type="GO" id="GO:0016491">
    <property type="term" value="F:oxidoreductase activity"/>
    <property type="evidence" value="ECO:0007669"/>
    <property type="project" value="InterPro"/>
</dbReference>
<gene>
    <name evidence="2" type="ORF">HRJ53_15215</name>
</gene>
<proteinExistence type="predicted"/>